<evidence type="ECO:0000259" key="3">
    <source>
        <dbReference type="Pfam" id="PF03109"/>
    </source>
</evidence>
<dbReference type="STRING" id="1245745.A0A0A2V841"/>
<organism evidence="4 5">
    <name type="scientific">Beauveria bassiana D1-5</name>
    <dbReference type="NCBI Taxonomy" id="1245745"/>
    <lineage>
        <taxon>Eukaryota</taxon>
        <taxon>Fungi</taxon>
        <taxon>Dikarya</taxon>
        <taxon>Ascomycota</taxon>
        <taxon>Pezizomycotina</taxon>
        <taxon>Sordariomycetes</taxon>
        <taxon>Hypocreomycetidae</taxon>
        <taxon>Hypocreales</taxon>
        <taxon>Cordycipitaceae</taxon>
        <taxon>Beauveria</taxon>
    </lineage>
</organism>
<dbReference type="InterPro" id="IPR004147">
    <property type="entry name" value="ABC1_dom"/>
</dbReference>
<dbReference type="InterPro" id="IPR012348">
    <property type="entry name" value="RNR-like"/>
</dbReference>
<feature type="compositionally biased region" description="Polar residues" evidence="2">
    <location>
        <begin position="590"/>
        <end position="602"/>
    </location>
</feature>
<dbReference type="PANTHER" id="PTHR10566">
    <property type="entry name" value="CHAPERONE-ACTIVITY OF BC1 COMPLEX CABC1 -RELATED"/>
    <property type="match status" value="1"/>
</dbReference>
<name>A0A0A2V841_BEABA</name>
<reference evidence="4 5" key="1">
    <citation type="submission" date="2012-10" db="EMBL/GenBank/DDBJ databases">
        <title>Genome sequencing and analysis of entomopathogenic fungi Beauveria bassiana D1-5.</title>
        <authorList>
            <person name="Li Q."/>
            <person name="Wang L."/>
            <person name="Zhang Z."/>
            <person name="Wang Q."/>
            <person name="Ren J."/>
            <person name="Wang M."/>
            <person name="Xu W."/>
            <person name="Wang J."/>
            <person name="Lu Y."/>
            <person name="Du Q."/>
            <person name="Sun Z."/>
        </authorList>
    </citation>
    <scope>NUCLEOTIDE SEQUENCE [LARGE SCALE GENOMIC DNA]</scope>
    <source>
        <strain evidence="4 5">D1-5</strain>
    </source>
</reference>
<evidence type="ECO:0000313" key="5">
    <source>
        <dbReference type="Proteomes" id="UP000030106"/>
    </source>
</evidence>
<dbReference type="InterPro" id="IPR050154">
    <property type="entry name" value="UbiB_kinase"/>
</dbReference>
<feature type="region of interest" description="Disordered" evidence="2">
    <location>
        <begin position="543"/>
        <end position="602"/>
    </location>
</feature>
<dbReference type="Gene3D" id="1.10.620.20">
    <property type="entry name" value="Ribonucleotide Reductase, subunit A"/>
    <property type="match status" value="1"/>
</dbReference>
<sequence>MHPGNIYVSDRPETLGSYIALDFGIVGSLSEFDKNYLAQNFLAFFHRDYRRVAQLHIESGWVPPDTREEELEGAVRAVCEPYFDRPLSEISLGQVLLRLFQTSRRFNVEIQPQLVLLQKTLLNVEGLGRQLDPNLDLWKTAKPYLERWMRQRVGFKGLRQSLEKEAAQWSQMLPALPRLVHDHLNRPNLSPALLAEMVQLRRAQQQSNRLIAALVGVLALASRETAKNSAAAANAASRRQARAPFINFYSPTAGRKQGQNMLYPELFKTMEAVRWNMAHDIPWGDFDRSKLSDEQAHTIKMNAITEWAALPATEMFLRDNRGDSDFCAFMSVWFFEEQKHSLVLIEYLRRFRPDLVPTEEELHNVRFEFDVAPELETLMLHFCGEVRLNHWYRRAAEWHTEPVIKSIYKTVAQDEARHAGAYLQYMRRALHNRGEDTSVQARLAFSKIGVLMASAGRTQQALHPTNLHVNKDLFPNDTVQSRLPEPGWLEHWLDSQIRFDGVWEQKVATRILHILSKLMDRSFETVKDLNRYRKEMTALVVPKERKSSWPAPDPAGGWRAPAPAGARPLKGDGGRGRRRTIAACQPPVSNPKSCPATTASPP</sequence>
<dbReference type="SUPFAM" id="SSF47240">
    <property type="entry name" value="Ferritin-like"/>
    <property type="match status" value="1"/>
</dbReference>
<dbReference type="GO" id="GO:0016491">
    <property type="term" value="F:oxidoreductase activity"/>
    <property type="evidence" value="ECO:0007669"/>
    <property type="project" value="InterPro"/>
</dbReference>
<dbReference type="InterPro" id="IPR011009">
    <property type="entry name" value="Kinase-like_dom_sf"/>
</dbReference>
<keyword evidence="4" id="KW-0830">Ubiquinone</keyword>
<protein>
    <submittedName>
        <fullName evidence="4">Putative ubiquinone biosynthesis protein UbiB</fullName>
    </submittedName>
</protein>
<dbReference type="PANTHER" id="PTHR10566:SF113">
    <property type="entry name" value="PROTEIN ACTIVITY OF BC1 COMPLEX KINASE 7, CHLOROPLASTIC"/>
    <property type="match status" value="1"/>
</dbReference>
<dbReference type="HOGENOM" id="CLU_453392_0_0_1"/>
<feature type="domain" description="ABC1 atypical kinase-like" evidence="3">
    <location>
        <begin position="1"/>
        <end position="55"/>
    </location>
</feature>
<evidence type="ECO:0000313" key="4">
    <source>
        <dbReference type="EMBL" id="KGQ02260.1"/>
    </source>
</evidence>
<feature type="compositionally biased region" description="Low complexity" evidence="2">
    <location>
        <begin position="554"/>
        <end position="568"/>
    </location>
</feature>
<dbReference type="InterPro" id="IPR009078">
    <property type="entry name" value="Ferritin-like_SF"/>
</dbReference>
<dbReference type="SUPFAM" id="SSF56112">
    <property type="entry name" value="Protein kinase-like (PK-like)"/>
    <property type="match status" value="1"/>
</dbReference>
<dbReference type="Pfam" id="PF03109">
    <property type="entry name" value="ABC1"/>
    <property type="match status" value="1"/>
</dbReference>
<evidence type="ECO:0000256" key="2">
    <source>
        <dbReference type="SAM" id="MobiDB-lite"/>
    </source>
</evidence>
<dbReference type="EMBL" id="ANFO01001703">
    <property type="protein sequence ID" value="KGQ02260.1"/>
    <property type="molecule type" value="Genomic_DNA"/>
</dbReference>
<accession>A0A0A2V841</accession>
<comment type="similarity">
    <text evidence="1">Belongs to the protein kinase superfamily. ADCK protein kinase family.</text>
</comment>
<gene>
    <name evidence="4" type="ORF">BBAD15_g12531</name>
</gene>
<dbReference type="AlphaFoldDB" id="A0A0A2V841"/>
<comment type="caution">
    <text evidence="4">The sequence shown here is derived from an EMBL/GenBank/DDBJ whole genome shotgun (WGS) entry which is preliminary data.</text>
</comment>
<dbReference type="Proteomes" id="UP000030106">
    <property type="component" value="Unassembled WGS sequence"/>
</dbReference>
<proteinExistence type="inferred from homology"/>
<evidence type="ECO:0000256" key="1">
    <source>
        <dbReference type="ARBA" id="ARBA00009670"/>
    </source>
</evidence>